<dbReference type="Proteomes" id="UP000007264">
    <property type="component" value="Unassembled WGS sequence"/>
</dbReference>
<evidence type="ECO:0000256" key="1">
    <source>
        <dbReference type="ARBA" id="ARBA00022737"/>
    </source>
</evidence>
<evidence type="ECO:0000313" key="3">
    <source>
        <dbReference type="Proteomes" id="UP000007264"/>
    </source>
</evidence>
<dbReference type="GeneID" id="17037547"/>
<dbReference type="PANTHER" id="PTHR47485">
    <property type="entry name" value="THYLAKOID LUMENAL 17.4 KDA PROTEIN, CHLOROPLASTIC"/>
    <property type="match status" value="1"/>
</dbReference>
<name>I0YMF6_COCSC</name>
<sequence length="203" mass="21398">MSVRSPVVCVKQSHSLGCSESLPKGAGFLLSLAAALTVTAAPALAEVRLPPIDRDPTRCERAYTGNTIGQANAVSDKVLDLRMCDFTGKDLSGKTLSGALLKDAILPNSTMRETVLTKAYAVGANFSGADMTNAVIDRVDFRKANLSNVKFINAVITGTAFDGANLDGAIFEDALIGNEDVKRLCLNPTLTGESRMGVGCRMK</sequence>
<keyword evidence="1" id="KW-0677">Repeat</keyword>
<dbReference type="PANTHER" id="PTHR47485:SF1">
    <property type="entry name" value="THYLAKOID LUMENAL 17.4 KDA PROTEIN, CHLOROPLASTIC"/>
    <property type="match status" value="1"/>
</dbReference>
<dbReference type="eggNOG" id="ENOG502QTR1">
    <property type="taxonomic scope" value="Eukaryota"/>
</dbReference>
<dbReference type="STRING" id="574566.I0YMF6"/>
<comment type="caution">
    <text evidence="2">The sequence shown here is derived from an EMBL/GenBank/DDBJ whole genome shotgun (WGS) entry which is preliminary data.</text>
</comment>
<dbReference type="KEGG" id="csl:COCSUDRAFT_31020"/>
<reference evidence="2 3" key="1">
    <citation type="journal article" date="2012" name="Genome Biol.">
        <title>The genome of the polar eukaryotic microalga coccomyxa subellipsoidea reveals traits of cold adaptation.</title>
        <authorList>
            <person name="Blanc G."/>
            <person name="Agarkova I."/>
            <person name="Grimwood J."/>
            <person name="Kuo A."/>
            <person name="Brueggeman A."/>
            <person name="Dunigan D."/>
            <person name="Gurnon J."/>
            <person name="Ladunga I."/>
            <person name="Lindquist E."/>
            <person name="Lucas S."/>
            <person name="Pangilinan J."/>
            <person name="Proschold T."/>
            <person name="Salamov A."/>
            <person name="Schmutz J."/>
            <person name="Weeks D."/>
            <person name="Yamada T."/>
            <person name="Claverie J.M."/>
            <person name="Grigoriev I."/>
            <person name="Van Etten J."/>
            <person name="Lomsadze A."/>
            <person name="Borodovsky M."/>
        </authorList>
    </citation>
    <scope>NUCLEOTIDE SEQUENCE [LARGE SCALE GENOMIC DNA]</scope>
    <source>
        <strain evidence="2 3">C-169</strain>
    </source>
</reference>
<dbReference type="AlphaFoldDB" id="I0YMF6"/>
<dbReference type="EMBL" id="AGSI01000018">
    <property type="protein sequence ID" value="EIE19575.1"/>
    <property type="molecule type" value="Genomic_DNA"/>
</dbReference>
<dbReference type="InterPro" id="IPR001646">
    <property type="entry name" value="5peptide_repeat"/>
</dbReference>
<accession>I0YMF6</accession>
<keyword evidence="3" id="KW-1185">Reference proteome</keyword>
<gene>
    <name evidence="2" type="ORF">COCSUDRAFT_31020</name>
</gene>
<dbReference type="Pfam" id="PF00805">
    <property type="entry name" value="Pentapeptide"/>
    <property type="match status" value="2"/>
</dbReference>
<proteinExistence type="predicted"/>
<dbReference type="Gene3D" id="2.160.20.80">
    <property type="entry name" value="E3 ubiquitin-protein ligase SopA"/>
    <property type="match status" value="1"/>
</dbReference>
<dbReference type="SUPFAM" id="SSF141571">
    <property type="entry name" value="Pentapeptide repeat-like"/>
    <property type="match status" value="1"/>
</dbReference>
<evidence type="ECO:0008006" key="4">
    <source>
        <dbReference type="Google" id="ProtNLM"/>
    </source>
</evidence>
<dbReference type="RefSeq" id="XP_005644119.1">
    <property type="nucleotide sequence ID" value="XM_005644062.1"/>
</dbReference>
<evidence type="ECO:0000313" key="2">
    <source>
        <dbReference type="EMBL" id="EIE19575.1"/>
    </source>
</evidence>
<protein>
    <recommendedName>
        <fullName evidence="4">Pentapeptide repeat-containing protein</fullName>
    </recommendedName>
</protein>
<dbReference type="OrthoDB" id="9989223at2759"/>
<organism evidence="2 3">
    <name type="scientific">Coccomyxa subellipsoidea (strain C-169)</name>
    <name type="common">Green microalga</name>
    <dbReference type="NCBI Taxonomy" id="574566"/>
    <lineage>
        <taxon>Eukaryota</taxon>
        <taxon>Viridiplantae</taxon>
        <taxon>Chlorophyta</taxon>
        <taxon>core chlorophytes</taxon>
        <taxon>Trebouxiophyceae</taxon>
        <taxon>Trebouxiophyceae incertae sedis</taxon>
        <taxon>Coccomyxaceae</taxon>
        <taxon>Coccomyxa</taxon>
        <taxon>Coccomyxa subellipsoidea</taxon>
    </lineage>
</organism>